<dbReference type="InterPro" id="IPR007110">
    <property type="entry name" value="Ig-like_dom"/>
</dbReference>
<keyword evidence="2" id="KW-0812">Transmembrane</keyword>
<dbReference type="PANTHER" id="PTHR13771">
    <property type="entry name" value="INTERCELLULAR ADHESION MOLECULE"/>
    <property type="match status" value="1"/>
</dbReference>
<dbReference type="GeneTree" id="ENSGT00940000159005"/>
<accession>A0A668AVK5</accession>
<dbReference type="InterPro" id="IPR013151">
    <property type="entry name" value="Immunoglobulin_dom"/>
</dbReference>
<evidence type="ECO:0000256" key="5">
    <source>
        <dbReference type="ARBA" id="ARBA00022889"/>
    </source>
</evidence>
<evidence type="ECO:0000256" key="4">
    <source>
        <dbReference type="ARBA" id="ARBA00022737"/>
    </source>
</evidence>
<dbReference type="Ensembl" id="ENSMMDT00005054770.1">
    <property type="protein sequence ID" value="ENSMMDP00005053729.1"/>
    <property type="gene ID" value="ENSMMDG00005024157.1"/>
</dbReference>
<dbReference type="InterPro" id="IPR047012">
    <property type="entry name" value="ICAM_VCAM"/>
</dbReference>
<keyword evidence="5" id="KW-0130">Cell adhesion</keyword>
<keyword evidence="13" id="KW-1185">Reference proteome</keyword>
<comment type="subcellular location">
    <subcellularLocation>
        <location evidence="1">Membrane</location>
        <topology evidence="1">Single-pass type I membrane protein</topology>
    </subcellularLocation>
</comment>
<dbReference type="PROSITE" id="PS50835">
    <property type="entry name" value="IG_LIKE"/>
    <property type="match status" value="1"/>
</dbReference>
<evidence type="ECO:0000256" key="2">
    <source>
        <dbReference type="ARBA" id="ARBA00022692"/>
    </source>
</evidence>
<evidence type="ECO:0000256" key="8">
    <source>
        <dbReference type="ARBA" id="ARBA00023157"/>
    </source>
</evidence>
<dbReference type="InterPro" id="IPR013783">
    <property type="entry name" value="Ig-like_fold"/>
</dbReference>
<reference evidence="12" key="3">
    <citation type="submission" date="2025-09" db="UniProtKB">
        <authorList>
            <consortium name="Ensembl"/>
        </authorList>
    </citation>
    <scope>IDENTIFICATION</scope>
</reference>
<dbReference type="Pfam" id="PF00047">
    <property type="entry name" value="ig"/>
    <property type="match status" value="1"/>
</dbReference>
<keyword evidence="4" id="KW-0677">Repeat</keyword>
<keyword evidence="7" id="KW-0472">Membrane</keyword>
<keyword evidence="10" id="KW-0393">Immunoglobulin domain</keyword>
<evidence type="ECO:0000313" key="13">
    <source>
        <dbReference type="Proteomes" id="UP000472263"/>
    </source>
</evidence>
<evidence type="ECO:0000256" key="6">
    <source>
        <dbReference type="ARBA" id="ARBA00022989"/>
    </source>
</evidence>
<evidence type="ECO:0000256" key="3">
    <source>
        <dbReference type="ARBA" id="ARBA00022729"/>
    </source>
</evidence>
<keyword evidence="6" id="KW-1133">Transmembrane helix</keyword>
<evidence type="ECO:0000256" key="10">
    <source>
        <dbReference type="ARBA" id="ARBA00023319"/>
    </source>
</evidence>
<feature type="domain" description="Ig-like" evidence="11">
    <location>
        <begin position="89"/>
        <end position="193"/>
    </location>
</feature>
<dbReference type="InParanoid" id="A0A668AVK5"/>
<dbReference type="PRINTS" id="PR01472">
    <property type="entry name" value="ICAMVCAM1"/>
</dbReference>
<dbReference type="InterPro" id="IPR003987">
    <property type="entry name" value="ICAM_VCAM_N"/>
</dbReference>
<evidence type="ECO:0000256" key="1">
    <source>
        <dbReference type="ARBA" id="ARBA00004479"/>
    </source>
</evidence>
<reference evidence="12" key="2">
    <citation type="submission" date="2025-08" db="UniProtKB">
        <authorList>
            <consortium name="Ensembl"/>
        </authorList>
    </citation>
    <scope>IDENTIFICATION</scope>
</reference>
<sequence>AVAVEKGLTLNPPEIVVEYGQPVEVNCSTPTEDYELMQWITGNITSNKEVKDDTSLVTLMIPEMLDWDAHLQCKISLSGSHECRKDLLPTVYKNPEGAIIFAVSYAPFIEEGTQYELQCDIINVAPVQNLIMKWYRGNQTILTDRRSHNTTKIPVSTSSNLMINATREENGIQFRCEAQLDFGAEGPQTPVISSDPLMLNVHFDWNPSGSITWYHQGKLVNHSMPLTRMDSGEYDYVATNNLGSFRATINIIIECK</sequence>
<dbReference type="GO" id="GO:0016020">
    <property type="term" value="C:membrane"/>
    <property type="evidence" value="ECO:0007669"/>
    <property type="project" value="UniProtKB-SubCell"/>
</dbReference>
<keyword evidence="3" id="KW-0732">Signal</keyword>
<evidence type="ECO:0000256" key="7">
    <source>
        <dbReference type="ARBA" id="ARBA00023136"/>
    </source>
</evidence>
<evidence type="ECO:0000313" key="12">
    <source>
        <dbReference type="Ensembl" id="ENSMMDP00005053729.1"/>
    </source>
</evidence>
<dbReference type="InterPro" id="IPR036179">
    <property type="entry name" value="Ig-like_dom_sf"/>
</dbReference>
<dbReference type="PANTHER" id="PTHR13771:SF9">
    <property type="entry name" value="INTERCELLULAR ADHESION MOLECULE 5"/>
    <property type="match status" value="1"/>
</dbReference>
<name>A0A668AVK5_9TELE</name>
<protein>
    <recommendedName>
        <fullName evidence="11">Ig-like domain-containing protein</fullName>
    </recommendedName>
</protein>
<dbReference type="GO" id="GO:0098609">
    <property type="term" value="P:cell-cell adhesion"/>
    <property type="evidence" value="ECO:0007669"/>
    <property type="project" value="InterPro"/>
</dbReference>
<evidence type="ECO:0000259" key="11">
    <source>
        <dbReference type="PROSITE" id="PS50835"/>
    </source>
</evidence>
<dbReference type="Proteomes" id="UP000472263">
    <property type="component" value="Chromosome 8"/>
</dbReference>
<organism evidence="12 13">
    <name type="scientific">Myripristis murdjan</name>
    <name type="common">pinecone soldierfish</name>
    <dbReference type="NCBI Taxonomy" id="586833"/>
    <lineage>
        <taxon>Eukaryota</taxon>
        <taxon>Metazoa</taxon>
        <taxon>Chordata</taxon>
        <taxon>Craniata</taxon>
        <taxon>Vertebrata</taxon>
        <taxon>Euteleostomi</taxon>
        <taxon>Actinopterygii</taxon>
        <taxon>Neopterygii</taxon>
        <taxon>Teleostei</taxon>
        <taxon>Neoteleostei</taxon>
        <taxon>Acanthomorphata</taxon>
        <taxon>Holocentriformes</taxon>
        <taxon>Holocentridae</taxon>
        <taxon>Myripristis</taxon>
    </lineage>
</organism>
<dbReference type="Gene3D" id="2.60.40.10">
    <property type="entry name" value="Immunoglobulins"/>
    <property type="match status" value="2"/>
</dbReference>
<reference evidence="12" key="1">
    <citation type="submission" date="2019-06" db="EMBL/GenBank/DDBJ databases">
        <authorList>
            <consortium name="Wellcome Sanger Institute Data Sharing"/>
        </authorList>
    </citation>
    <scope>NUCLEOTIDE SEQUENCE [LARGE SCALE GENOMIC DNA]</scope>
</reference>
<evidence type="ECO:0000256" key="9">
    <source>
        <dbReference type="ARBA" id="ARBA00023180"/>
    </source>
</evidence>
<keyword evidence="9" id="KW-0325">Glycoprotein</keyword>
<dbReference type="AlphaFoldDB" id="A0A668AVK5"/>
<proteinExistence type="predicted"/>
<dbReference type="GO" id="GO:0005178">
    <property type="term" value="F:integrin binding"/>
    <property type="evidence" value="ECO:0007669"/>
    <property type="project" value="InterPro"/>
</dbReference>
<dbReference type="SUPFAM" id="SSF48726">
    <property type="entry name" value="Immunoglobulin"/>
    <property type="match status" value="2"/>
</dbReference>
<keyword evidence="8" id="KW-1015">Disulfide bond</keyword>